<protein>
    <submittedName>
        <fullName evidence="2">Uncharacterized protein</fullName>
    </submittedName>
</protein>
<evidence type="ECO:0000313" key="2">
    <source>
        <dbReference type="EMBL" id="MBA4644565.1"/>
    </source>
</evidence>
<dbReference type="AlphaFoldDB" id="A0A7C9DP10"/>
<dbReference type="PANTHER" id="PTHR33384:SF22">
    <property type="match status" value="1"/>
</dbReference>
<dbReference type="PANTHER" id="PTHR33384">
    <property type="entry name" value="EXPRESSED PROTEIN"/>
    <property type="match status" value="1"/>
</dbReference>
<name>A0A7C9DP10_OPUST</name>
<feature type="region of interest" description="Disordered" evidence="1">
    <location>
        <begin position="93"/>
        <end position="116"/>
    </location>
</feature>
<feature type="compositionally biased region" description="Polar residues" evidence="1">
    <location>
        <begin position="93"/>
        <end position="110"/>
    </location>
</feature>
<proteinExistence type="predicted"/>
<accession>A0A7C9DP10</accession>
<sequence>MAGCERRRESLVCPRPRRLGDSVRPLRWHPNNHSDMTDLRAGTELLDIILSKGSGIDRSGNQVASSPPFFCGSPPSRVSNPVVHDENFGSGNFNPFTNVPTLPSSPSSSARKGGCSRMKFGQKPAAVRIEGFDCLARDRQNCSISAVA</sequence>
<dbReference type="EMBL" id="GISG01138792">
    <property type="protein sequence ID" value="MBA4644565.1"/>
    <property type="molecule type" value="Transcribed_RNA"/>
</dbReference>
<reference evidence="2" key="2">
    <citation type="submission" date="2020-07" db="EMBL/GenBank/DDBJ databases">
        <authorList>
            <person name="Vera ALvarez R."/>
            <person name="Arias-Moreno D.M."/>
            <person name="Jimenez-Jacinto V."/>
            <person name="Jimenez-Bremont J.F."/>
            <person name="Swaminathan K."/>
            <person name="Moose S.P."/>
            <person name="Guerrero-Gonzalez M.L."/>
            <person name="Marino-Ramirez L."/>
            <person name="Landsman D."/>
            <person name="Rodriguez-Kessler M."/>
            <person name="Delgado-Sanchez P."/>
        </authorList>
    </citation>
    <scope>NUCLEOTIDE SEQUENCE</scope>
    <source>
        <tissue evidence="2">Cladode</tissue>
    </source>
</reference>
<reference evidence="2" key="1">
    <citation type="journal article" date="2013" name="J. Plant Res.">
        <title>Effect of fungi and light on seed germination of three Opuntia species from semiarid lands of central Mexico.</title>
        <authorList>
            <person name="Delgado-Sanchez P."/>
            <person name="Jimenez-Bremont J.F."/>
            <person name="Guerrero-Gonzalez Mde L."/>
            <person name="Flores J."/>
        </authorList>
    </citation>
    <scope>NUCLEOTIDE SEQUENCE</scope>
    <source>
        <tissue evidence="2">Cladode</tissue>
    </source>
</reference>
<evidence type="ECO:0000256" key="1">
    <source>
        <dbReference type="SAM" id="MobiDB-lite"/>
    </source>
</evidence>
<organism evidence="2">
    <name type="scientific">Opuntia streptacantha</name>
    <name type="common">Prickly pear cactus</name>
    <name type="synonym">Opuntia cardona</name>
    <dbReference type="NCBI Taxonomy" id="393608"/>
    <lineage>
        <taxon>Eukaryota</taxon>
        <taxon>Viridiplantae</taxon>
        <taxon>Streptophyta</taxon>
        <taxon>Embryophyta</taxon>
        <taxon>Tracheophyta</taxon>
        <taxon>Spermatophyta</taxon>
        <taxon>Magnoliopsida</taxon>
        <taxon>eudicotyledons</taxon>
        <taxon>Gunneridae</taxon>
        <taxon>Pentapetalae</taxon>
        <taxon>Caryophyllales</taxon>
        <taxon>Cactineae</taxon>
        <taxon>Cactaceae</taxon>
        <taxon>Opuntioideae</taxon>
        <taxon>Opuntia</taxon>
    </lineage>
</organism>